<dbReference type="Pfam" id="PF00582">
    <property type="entry name" value="Usp"/>
    <property type="match status" value="1"/>
</dbReference>
<proteinExistence type="inferred from homology"/>
<dbReference type="EMBL" id="CP045929">
    <property type="protein sequence ID" value="QGK70748.1"/>
    <property type="molecule type" value="Genomic_DNA"/>
</dbReference>
<dbReference type="PRINTS" id="PR01438">
    <property type="entry name" value="UNVRSLSTRESS"/>
</dbReference>
<dbReference type="PANTHER" id="PTHR46268">
    <property type="entry name" value="STRESS RESPONSE PROTEIN NHAX"/>
    <property type="match status" value="1"/>
</dbReference>
<name>A0A5Q3Q866_9PSEU</name>
<evidence type="ECO:0000256" key="1">
    <source>
        <dbReference type="ARBA" id="ARBA00008791"/>
    </source>
</evidence>
<feature type="domain" description="UspA" evidence="2">
    <location>
        <begin position="8"/>
        <end position="140"/>
    </location>
</feature>
<organism evidence="3 4">
    <name type="scientific">Allosaccharopolyspora coralli</name>
    <dbReference type="NCBI Taxonomy" id="2665642"/>
    <lineage>
        <taxon>Bacteria</taxon>
        <taxon>Bacillati</taxon>
        <taxon>Actinomycetota</taxon>
        <taxon>Actinomycetes</taxon>
        <taxon>Pseudonocardiales</taxon>
        <taxon>Pseudonocardiaceae</taxon>
        <taxon>Allosaccharopolyspora</taxon>
    </lineage>
</organism>
<evidence type="ECO:0000313" key="3">
    <source>
        <dbReference type="EMBL" id="QGK70748.1"/>
    </source>
</evidence>
<dbReference type="RefSeq" id="WP_154077329.1">
    <property type="nucleotide sequence ID" value="NZ_CP045929.1"/>
</dbReference>
<dbReference type="Proteomes" id="UP000371041">
    <property type="component" value="Chromosome"/>
</dbReference>
<dbReference type="PANTHER" id="PTHR46268:SF6">
    <property type="entry name" value="UNIVERSAL STRESS PROTEIN UP12"/>
    <property type="match status" value="1"/>
</dbReference>
<accession>A0A5Q3Q866</accession>
<dbReference type="Gene3D" id="3.40.50.620">
    <property type="entry name" value="HUPs"/>
    <property type="match status" value="1"/>
</dbReference>
<reference evidence="4" key="1">
    <citation type="submission" date="2019-11" db="EMBL/GenBank/DDBJ databases">
        <title>The complete genome sequence of Saccharopolyspora sp. E2A.</title>
        <authorList>
            <person name="Zhang G."/>
        </authorList>
    </citation>
    <scope>NUCLEOTIDE SEQUENCE [LARGE SCALE GENOMIC DNA]</scope>
    <source>
        <strain evidence="4">E2A</strain>
    </source>
</reference>
<keyword evidence="4" id="KW-1185">Reference proteome</keyword>
<dbReference type="SUPFAM" id="SSF52402">
    <property type="entry name" value="Adenine nucleotide alpha hydrolases-like"/>
    <property type="match status" value="1"/>
</dbReference>
<gene>
    <name evidence="3" type="ORF">GIY23_15590</name>
</gene>
<dbReference type="InterPro" id="IPR014729">
    <property type="entry name" value="Rossmann-like_a/b/a_fold"/>
</dbReference>
<dbReference type="InterPro" id="IPR006016">
    <property type="entry name" value="UspA"/>
</dbReference>
<evidence type="ECO:0000313" key="4">
    <source>
        <dbReference type="Proteomes" id="UP000371041"/>
    </source>
</evidence>
<sequence>MANELPVVVVGIDGSEESGRALRWGAEYVHLRGGIVHAICVWAQPVQLGYRLPTPDRELEEHGQAMLDSAVTTARQEFPDVQLKQRLIRGHVVDELVEFSKQADLMVLGNKGHGAFTGMLVGSVAMKVVHHATCPVLVVR</sequence>
<comment type="similarity">
    <text evidence="1">Belongs to the universal stress protein A family.</text>
</comment>
<evidence type="ECO:0000259" key="2">
    <source>
        <dbReference type="Pfam" id="PF00582"/>
    </source>
</evidence>
<dbReference type="AlphaFoldDB" id="A0A5Q3Q866"/>
<dbReference type="KEGG" id="sace:GIY23_15590"/>
<dbReference type="InterPro" id="IPR006015">
    <property type="entry name" value="Universal_stress_UspA"/>
</dbReference>
<protein>
    <submittedName>
        <fullName evidence="3">Universal stress protein</fullName>
    </submittedName>
</protein>